<evidence type="ECO:0000313" key="3">
    <source>
        <dbReference type="Proteomes" id="UP000179003"/>
    </source>
</evidence>
<feature type="transmembrane region" description="Helical" evidence="1">
    <location>
        <begin position="140"/>
        <end position="161"/>
    </location>
</feature>
<proteinExistence type="predicted"/>
<feature type="transmembrane region" description="Helical" evidence="1">
    <location>
        <begin position="115"/>
        <end position="134"/>
    </location>
</feature>
<keyword evidence="1" id="KW-0472">Membrane</keyword>
<accession>A0A1F5EJR1</accession>
<feature type="transmembrane region" description="Helical" evidence="1">
    <location>
        <begin position="73"/>
        <end position="94"/>
    </location>
</feature>
<dbReference type="AlphaFoldDB" id="A0A1F5EJR1"/>
<sequence length="181" mass="20871">MYSIIVQNIKAILGGSVEGDVSLFFYLLAIFGVLIALCIEKERNLIKFFTGFFFIGLITKIFSYFVMSHRVHFLEPVIACLFLLFYSFSLWFGVYYGNKYHMYYYYDGRQMERSCFPAGGVFGLFFNLFILFFSAATTPIHYGIIIYVIMTGLLFVGILFLRRMGLSLLFGCNADAEEKTN</sequence>
<dbReference type="Proteomes" id="UP000179003">
    <property type="component" value="Unassembled WGS sequence"/>
</dbReference>
<reference evidence="2 3" key="1">
    <citation type="journal article" date="2016" name="Nat. Commun.">
        <title>Thousands of microbial genomes shed light on interconnected biogeochemical processes in an aquifer system.</title>
        <authorList>
            <person name="Anantharaman K."/>
            <person name="Brown C.T."/>
            <person name="Hug L.A."/>
            <person name="Sharon I."/>
            <person name="Castelle C.J."/>
            <person name="Probst A.J."/>
            <person name="Thomas B.C."/>
            <person name="Singh A."/>
            <person name="Wilkins M.J."/>
            <person name="Karaoz U."/>
            <person name="Brodie E.L."/>
            <person name="Williams K.H."/>
            <person name="Hubbard S.S."/>
            <person name="Banfield J.F."/>
        </authorList>
    </citation>
    <scope>NUCLEOTIDE SEQUENCE [LARGE SCALE GENOMIC DNA]</scope>
</reference>
<comment type="caution">
    <text evidence="2">The sequence shown here is derived from an EMBL/GenBank/DDBJ whole genome shotgun (WGS) entry which is preliminary data.</text>
</comment>
<evidence type="ECO:0000256" key="1">
    <source>
        <dbReference type="SAM" id="Phobius"/>
    </source>
</evidence>
<keyword evidence="1" id="KW-1133">Transmembrane helix</keyword>
<organism evidence="2 3">
    <name type="scientific">Candidatus Campbellbacteria bacterium RIFOXYC2_FULL_35_25</name>
    <dbReference type="NCBI Taxonomy" id="1797582"/>
    <lineage>
        <taxon>Bacteria</taxon>
        <taxon>Candidatus Campbelliibacteriota</taxon>
    </lineage>
</organism>
<keyword evidence="1" id="KW-0812">Transmembrane</keyword>
<protein>
    <submittedName>
        <fullName evidence="2">Uncharacterized protein</fullName>
    </submittedName>
</protein>
<gene>
    <name evidence="2" type="ORF">A2442_02435</name>
</gene>
<dbReference type="EMBL" id="MFAE01000003">
    <property type="protein sequence ID" value="OGD67570.1"/>
    <property type="molecule type" value="Genomic_DNA"/>
</dbReference>
<name>A0A1F5EJR1_9BACT</name>
<feature type="transmembrane region" description="Helical" evidence="1">
    <location>
        <begin position="23"/>
        <end position="39"/>
    </location>
</feature>
<evidence type="ECO:0000313" key="2">
    <source>
        <dbReference type="EMBL" id="OGD67570.1"/>
    </source>
</evidence>
<feature type="transmembrane region" description="Helical" evidence="1">
    <location>
        <begin position="46"/>
        <end position="67"/>
    </location>
</feature>